<dbReference type="PANTHER" id="PTHR13091">
    <property type="entry name" value="AMPLIFIED IN BREAST CANCER 2-RELATED"/>
    <property type="match status" value="1"/>
</dbReference>
<keyword evidence="6" id="KW-1185">Reference proteome</keyword>
<evidence type="ECO:0000313" key="6">
    <source>
        <dbReference type="Proteomes" id="UP001626550"/>
    </source>
</evidence>
<evidence type="ECO:0000256" key="4">
    <source>
        <dbReference type="RuleBase" id="RU367133"/>
    </source>
</evidence>
<name>A0ABD2Q1F1_9PLAT</name>
<dbReference type="EMBL" id="JBJKFK010001333">
    <property type="protein sequence ID" value="KAL3313359.1"/>
    <property type="molecule type" value="Genomic_DNA"/>
</dbReference>
<dbReference type="PANTHER" id="PTHR13091:SF0">
    <property type="entry name" value="NONSENSE-MEDIATED MRNA DECAY FACTOR SMG8"/>
    <property type="match status" value="1"/>
</dbReference>
<protein>
    <recommendedName>
        <fullName evidence="3 4">Nonsense-mediated mRNA decay factor SMG8</fullName>
    </recommendedName>
</protein>
<evidence type="ECO:0000313" key="5">
    <source>
        <dbReference type="EMBL" id="KAL3313359.1"/>
    </source>
</evidence>
<dbReference type="GO" id="GO:0000184">
    <property type="term" value="P:nuclear-transcribed mRNA catabolic process, nonsense-mediated decay"/>
    <property type="evidence" value="ECO:0007669"/>
    <property type="project" value="UniProtKB-UniRule"/>
</dbReference>
<dbReference type="Pfam" id="PF10220">
    <property type="entry name" value="Smg8_Smg9"/>
    <property type="match status" value="1"/>
</dbReference>
<evidence type="ECO:0000256" key="3">
    <source>
        <dbReference type="ARBA" id="ARBA00029509"/>
    </source>
</evidence>
<accession>A0ABD2Q1F1</accession>
<keyword evidence="2 4" id="KW-0866">Nonsense-mediated mRNA decay</keyword>
<gene>
    <name evidence="5" type="primary">SMG8</name>
    <name evidence="5" type="ORF">Ciccas_008040</name>
</gene>
<comment type="similarity">
    <text evidence="1 4">Belongs to the SMG8 family.</text>
</comment>
<proteinExistence type="inferred from homology"/>
<evidence type="ECO:0000256" key="2">
    <source>
        <dbReference type="ARBA" id="ARBA00023161"/>
    </source>
</evidence>
<dbReference type="AlphaFoldDB" id="A0ABD2Q1F1"/>
<dbReference type="InterPro" id="IPR019354">
    <property type="entry name" value="SMG8-like"/>
</dbReference>
<sequence>MREEVCSFTYIVTFMSVDSSVDFRSENDLFTLHGFKFVYIDVPSCTKSTDERLKLQDGDNCQLLFEALISNVSLSTLDTFFDRSFERFLDARFQEFYNEHLSNSESPSISIPNIKVWFIAVSKLYASLWGSNKMQPASEADDGAIMLNEQIDRMLCPVERDLLSEKAPCNMQERTKCHSLLHSLDSLMSCLCEYRLKSALTAAESHYKEGLPLHYSKTYHLMKIVSSFTVLMNLARGPKMYQAMSTLTQRLTRLFLAGRVICSSKSILGHPCSLELHRVPHSVQNLELELKAINEGLAVDAYGFRCRPVEVPSGSFSSS</sequence>
<organism evidence="5 6">
    <name type="scientific">Cichlidogyrus casuarinus</name>
    <dbReference type="NCBI Taxonomy" id="1844966"/>
    <lineage>
        <taxon>Eukaryota</taxon>
        <taxon>Metazoa</taxon>
        <taxon>Spiralia</taxon>
        <taxon>Lophotrochozoa</taxon>
        <taxon>Platyhelminthes</taxon>
        <taxon>Monogenea</taxon>
        <taxon>Monopisthocotylea</taxon>
        <taxon>Dactylogyridea</taxon>
        <taxon>Ancyrocephalidae</taxon>
        <taxon>Cichlidogyrus</taxon>
    </lineage>
</organism>
<evidence type="ECO:0000256" key="1">
    <source>
        <dbReference type="ARBA" id="ARBA00006443"/>
    </source>
</evidence>
<comment type="function">
    <text evidence="4">Involved in nonsense-mediated decay (NMD) of mRNAs containing premature stop codons.</text>
</comment>
<dbReference type="Proteomes" id="UP001626550">
    <property type="component" value="Unassembled WGS sequence"/>
</dbReference>
<reference evidence="5 6" key="1">
    <citation type="submission" date="2024-11" db="EMBL/GenBank/DDBJ databases">
        <title>Adaptive evolution of stress response genes in parasites aligns with host niche diversity.</title>
        <authorList>
            <person name="Hahn C."/>
            <person name="Resl P."/>
        </authorList>
    </citation>
    <scope>NUCLEOTIDE SEQUENCE [LARGE SCALE GENOMIC DNA]</scope>
    <source>
        <strain evidence="5">EGGRZ-B1_66</strain>
        <tissue evidence="5">Body</tissue>
    </source>
</reference>
<comment type="caution">
    <text evidence="5">The sequence shown here is derived from an EMBL/GenBank/DDBJ whole genome shotgun (WGS) entry which is preliminary data.</text>
</comment>